<organism evidence="2 3">
    <name type="scientific">Lasiosphaeris hirsuta</name>
    <dbReference type="NCBI Taxonomy" id="260670"/>
    <lineage>
        <taxon>Eukaryota</taxon>
        <taxon>Fungi</taxon>
        <taxon>Dikarya</taxon>
        <taxon>Ascomycota</taxon>
        <taxon>Pezizomycotina</taxon>
        <taxon>Sordariomycetes</taxon>
        <taxon>Sordariomycetidae</taxon>
        <taxon>Sordariales</taxon>
        <taxon>Lasiosphaeriaceae</taxon>
        <taxon>Lasiosphaeris</taxon>
    </lineage>
</organism>
<evidence type="ECO:0000313" key="2">
    <source>
        <dbReference type="EMBL" id="KAK0716262.1"/>
    </source>
</evidence>
<sequence>MASGPVGKAVEAPSTSLASGPPMGPLTPDETSRILDRLPKTKEMILVGTAEKMLLDRGVVPRAQDIKKNAEVLEELALSGVSCLNVLFYERGINEVFDFGAKAESGYGTNKS</sequence>
<accession>A0AA40AI59</accession>
<evidence type="ECO:0000256" key="1">
    <source>
        <dbReference type="SAM" id="MobiDB-lite"/>
    </source>
</evidence>
<dbReference type="EMBL" id="JAUKUA010000004">
    <property type="protein sequence ID" value="KAK0716262.1"/>
    <property type="molecule type" value="Genomic_DNA"/>
</dbReference>
<feature type="region of interest" description="Disordered" evidence="1">
    <location>
        <begin position="1"/>
        <end position="33"/>
    </location>
</feature>
<reference evidence="2" key="1">
    <citation type="submission" date="2023-06" db="EMBL/GenBank/DDBJ databases">
        <title>Genome-scale phylogeny and comparative genomics of the fungal order Sordariales.</title>
        <authorList>
            <consortium name="Lawrence Berkeley National Laboratory"/>
            <person name="Hensen N."/>
            <person name="Bonometti L."/>
            <person name="Westerberg I."/>
            <person name="Brannstrom I.O."/>
            <person name="Guillou S."/>
            <person name="Cros-Aarteil S."/>
            <person name="Calhoun S."/>
            <person name="Haridas S."/>
            <person name="Kuo A."/>
            <person name="Mondo S."/>
            <person name="Pangilinan J."/>
            <person name="Riley R."/>
            <person name="Labutti K."/>
            <person name="Andreopoulos B."/>
            <person name="Lipzen A."/>
            <person name="Chen C."/>
            <person name="Yanf M."/>
            <person name="Daum C."/>
            <person name="Ng V."/>
            <person name="Clum A."/>
            <person name="Steindorff A."/>
            <person name="Ohm R."/>
            <person name="Martin F."/>
            <person name="Silar P."/>
            <person name="Natvig D."/>
            <person name="Lalanne C."/>
            <person name="Gautier V."/>
            <person name="Ament-Velasquez S.L."/>
            <person name="Kruys A."/>
            <person name="Hutchinson M.I."/>
            <person name="Powell A.J."/>
            <person name="Barry K."/>
            <person name="Miller A.N."/>
            <person name="Grigoriev I.V."/>
            <person name="Debuchy R."/>
            <person name="Gladieux P."/>
            <person name="Thoren M.H."/>
            <person name="Johannesson H."/>
        </authorList>
    </citation>
    <scope>NUCLEOTIDE SEQUENCE</scope>
    <source>
        <strain evidence="2">SMH4607-1</strain>
    </source>
</reference>
<dbReference type="Proteomes" id="UP001172102">
    <property type="component" value="Unassembled WGS sequence"/>
</dbReference>
<comment type="caution">
    <text evidence="2">The sequence shown here is derived from an EMBL/GenBank/DDBJ whole genome shotgun (WGS) entry which is preliminary data.</text>
</comment>
<proteinExistence type="predicted"/>
<evidence type="ECO:0000313" key="3">
    <source>
        <dbReference type="Proteomes" id="UP001172102"/>
    </source>
</evidence>
<dbReference type="AlphaFoldDB" id="A0AA40AI59"/>
<gene>
    <name evidence="2" type="ORF">B0H67DRAFT_554601</name>
</gene>
<keyword evidence="3" id="KW-1185">Reference proteome</keyword>
<name>A0AA40AI59_9PEZI</name>
<protein>
    <submittedName>
        <fullName evidence="2">Uncharacterized protein</fullName>
    </submittedName>
</protein>